<dbReference type="Gene3D" id="3.40.50.2020">
    <property type="match status" value="1"/>
</dbReference>
<organism evidence="4 5">
    <name type="scientific">Gemmata massiliana</name>
    <dbReference type="NCBI Taxonomy" id="1210884"/>
    <lineage>
        <taxon>Bacteria</taxon>
        <taxon>Pseudomonadati</taxon>
        <taxon>Planctomycetota</taxon>
        <taxon>Planctomycetia</taxon>
        <taxon>Gemmatales</taxon>
        <taxon>Gemmataceae</taxon>
        <taxon>Gemmata</taxon>
    </lineage>
</organism>
<keyword evidence="4" id="KW-0808">Transferase</keyword>
<reference evidence="4 5" key="1">
    <citation type="submission" date="2019-05" db="EMBL/GenBank/DDBJ databases">
        <authorList>
            <consortium name="Science for Life Laboratories"/>
        </authorList>
    </citation>
    <scope>NUCLEOTIDE SEQUENCE [LARGE SCALE GENOMIC DNA]</scope>
    <source>
        <strain evidence="4">Soil9</strain>
    </source>
</reference>
<dbReference type="SUPFAM" id="SSF53271">
    <property type="entry name" value="PRTase-like"/>
    <property type="match status" value="1"/>
</dbReference>
<feature type="domain" description="Phosphoribosyltransferase" evidence="2">
    <location>
        <begin position="147"/>
        <end position="244"/>
    </location>
</feature>
<keyword evidence="4" id="KW-0328">Glycosyltransferase</keyword>
<dbReference type="Proteomes" id="UP000464178">
    <property type="component" value="Chromosome"/>
</dbReference>
<evidence type="ECO:0000259" key="3">
    <source>
        <dbReference type="Pfam" id="PF18912"/>
    </source>
</evidence>
<evidence type="ECO:0008006" key="6">
    <source>
        <dbReference type="Google" id="ProtNLM"/>
    </source>
</evidence>
<evidence type="ECO:0000313" key="4">
    <source>
        <dbReference type="EMBL" id="VTR94938.1"/>
    </source>
</evidence>
<dbReference type="RefSeq" id="WP_162669416.1">
    <property type="nucleotide sequence ID" value="NZ_LR593886.1"/>
</dbReference>
<dbReference type="KEGG" id="gms:SOIL9_27760"/>
<accession>A0A6P2D0P8</accession>
<name>A0A6P2D0P8_9BACT</name>
<dbReference type="InterPro" id="IPR044005">
    <property type="entry name" value="DZR_2"/>
</dbReference>
<feature type="domain" description="Double zinc ribbon" evidence="3">
    <location>
        <begin position="13"/>
        <end position="75"/>
    </location>
</feature>
<protein>
    <recommendedName>
        <fullName evidence="6">Phosphoribosyltransferase domain-containing protein</fullName>
    </recommendedName>
</protein>
<dbReference type="Pfam" id="PF18912">
    <property type="entry name" value="DZR_2"/>
    <property type="match status" value="1"/>
</dbReference>
<comment type="similarity">
    <text evidence="1">Belongs to the ComF/GntX family.</text>
</comment>
<gene>
    <name evidence="4" type="ORF">SOIL9_27760</name>
</gene>
<dbReference type="Pfam" id="PF00156">
    <property type="entry name" value="Pribosyltran"/>
    <property type="match status" value="1"/>
</dbReference>
<dbReference type="CDD" id="cd06223">
    <property type="entry name" value="PRTases_typeI"/>
    <property type="match status" value="1"/>
</dbReference>
<dbReference type="InterPro" id="IPR051910">
    <property type="entry name" value="ComF/GntX_DNA_util-trans"/>
</dbReference>
<sequence>MLRVVADLARNIAQLVYPNECLICDAREGEAGTFRHGLCTDCHRAVTTDPFPVCPWCAQTVGPHTDTANGCGECRGVSLGFERAFRLGPYEGKLRDAVLRTKVLAGEGLADLLGRTFVERRGTDLASASVDLVCPIPLHWWRKWTRGYNQAEAVARELAVGLRAPFDPRLLVRTRHVTQHVQASRTARLANMKGAFRVRAGARLLGQTVLLVDDVMTTGSTASEAARTLRTAGADRVVIGVLARR</sequence>
<evidence type="ECO:0000313" key="5">
    <source>
        <dbReference type="Proteomes" id="UP000464178"/>
    </source>
</evidence>
<dbReference type="AlphaFoldDB" id="A0A6P2D0P8"/>
<dbReference type="GO" id="GO:0016757">
    <property type="term" value="F:glycosyltransferase activity"/>
    <property type="evidence" value="ECO:0007669"/>
    <property type="project" value="UniProtKB-KW"/>
</dbReference>
<dbReference type="InterPro" id="IPR029057">
    <property type="entry name" value="PRTase-like"/>
</dbReference>
<evidence type="ECO:0000259" key="2">
    <source>
        <dbReference type="Pfam" id="PF00156"/>
    </source>
</evidence>
<proteinExistence type="inferred from homology"/>
<evidence type="ECO:0000256" key="1">
    <source>
        <dbReference type="ARBA" id="ARBA00008007"/>
    </source>
</evidence>
<dbReference type="PANTHER" id="PTHR47505">
    <property type="entry name" value="DNA UTILIZATION PROTEIN YHGH"/>
    <property type="match status" value="1"/>
</dbReference>
<dbReference type="PANTHER" id="PTHR47505:SF1">
    <property type="entry name" value="DNA UTILIZATION PROTEIN YHGH"/>
    <property type="match status" value="1"/>
</dbReference>
<dbReference type="InterPro" id="IPR000836">
    <property type="entry name" value="PRTase_dom"/>
</dbReference>
<dbReference type="EMBL" id="LR593886">
    <property type="protein sequence ID" value="VTR94938.1"/>
    <property type="molecule type" value="Genomic_DNA"/>
</dbReference>
<keyword evidence="5" id="KW-1185">Reference proteome</keyword>